<evidence type="ECO:0000313" key="3">
    <source>
        <dbReference type="Proteomes" id="UP000031532"/>
    </source>
</evidence>
<keyword evidence="3" id="KW-1185">Reference proteome</keyword>
<gene>
    <name evidence="2" type="ORF">QH73_0014000</name>
</gene>
<dbReference type="AlphaFoldDB" id="A0A9X5E6D2"/>
<name>A0A9X5E6D2_9CYAN</name>
<feature type="transmembrane region" description="Helical" evidence="1">
    <location>
        <begin position="12"/>
        <end position="30"/>
    </location>
</feature>
<proteinExistence type="predicted"/>
<dbReference type="Proteomes" id="UP000031532">
    <property type="component" value="Unassembled WGS sequence"/>
</dbReference>
<comment type="caution">
    <text evidence="2">The sequence shown here is derived from an EMBL/GenBank/DDBJ whole genome shotgun (WGS) entry which is preliminary data.</text>
</comment>
<keyword evidence="1" id="KW-1133">Transmembrane helix</keyword>
<feature type="transmembrane region" description="Helical" evidence="1">
    <location>
        <begin position="42"/>
        <end position="65"/>
    </location>
</feature>
<evidence type="ECO:0000313" key="2">
    <source>
        <dbReference type="EMBL" id="NHC35753.1"/>
    </source>
</evidence>
<dbReference type="RefSeq" id="WP_039713301.1">
    <property type="nucleotide sequence ID" value="NZ_JTJC03000003.1"/>
</dbReference>
<sequence length="217" mass="23521">MIGIGMAFAEGLIAFVATNIDDIIVLLLFFSQISANFRPRHIIIGQYLGFTTIVFASLPGFFGGLIVPREWIGLLGLLPIIIGIKQLVDRDTEAAQVQTVTSFENSSYPNPSVSLLLSLLNPQTYKVAAVTVANGGDNISIYIPLFAGTKLTSLGIILAVFFLMVGVWCAIAYLLTRQPTLANLLSRYGQPIVPFILIGLGLFIMYERGTFGLIFSA</sequence>
<protein>
    <submittedName>
        <fullName evidence="2">Transporter</fullName>
    </submittedName>
</protein>
<keyword evidence="1" id="KW-0812">Transmembrane</keyword>
<keyword evidence="1" id="KW-0472">Membrane</keyword>
<dbReference type="EMBL" id="JTJC03000003">
    <property type="protein sequence ID" value="NHC35753.1"/>
    <property type="molecule type" value="Genomic_DNA"/>
</dbReference>
<accession>A0A9X5E6D2</accession>
<feature type="transmembrane region" description="Helical" evidence="1">
    <location>
        <begin position="188"/>
        <end position="206"/>
    </location>
</feature>
<evidence type="ECO:0000256" key="1">
    <source>
        <dbReference type="SAM" id="Phobius"/>
    </source>
</evidence>
<reference evidence="2 3" key="1">
    <citation type="journal article" date="2015" name="Genome Announc.">
        <title>Draft Genome Sequence of the Terrestrial Cyanobacterium Scytonema millei VB511283, Isolated from Eastern India.</title>
        <authorList>
            <person name="Sen D."/>
            <person name="Chandrababunaidu M.M."/>
            <person name="Singh D."/>
            <person name="Sanghi N."/>
            <person name="Ghorai A."/>
            <person name="Mishra G.P."/>
            <person name="Madduluri M."/>
            <person name="Adhikary S.P."/>
            <person name="Tripathy S."/>
        </authorList>
    </citation>
    <scope>NUCLEOTIDE SEQUENCE [LARGE SCALE GENOMIC DNA]</scope>
    <source>
        <strain evidence="2 3">VB511283</strain>
    </source>
</reference>
<feature type="transmembrane region" description="Helical" evidence="1">
    <location>
        <begin position="71"/>
        <end position="88"/>
    </location>
</feature>
<organism evidence="2 3">
    <name type="scientific">Scytonema millei VB511283</name>
    <dbReference type="NCBI Taxonomy" id="1245923"/>
    <lineage>
        <taxon>Bacteria</taxon>
        <taxon>Bacillati</taxon>
        <taxon>Cyanobacteriota</taxon>
        <taxon>Cyanophyceae</taxon>
        <taxon>Nostocales</taxon>
        <taxon>Scytonemataceae</taxon>
        <taxon>Scytonema</taxon>
    </lineage>
</organism>
<dbReference type="InterPro" id="IPR004676">
    <property type="entry name" value="Cd-R_transporter"/>
</dbReference>
<dbReference type="Pfam" id="PF03596">
    <property type="entry name" value="Cad"/>
    <property type="match status" value="1"/>
</dbReference>
<feature type="transmembrane region" description="Helical" evidence="1">
    <location>
        <begin position="154"/>
        <end position="176"/>
    </location>
</feature>